<evidence type="ECO:0000256" key="2">
    <source>
        <dbReference type="SAM" id="SignalP"/>
    </source>
</evidence>
<evidence type="ECO:0000256" key="1">
    <source>
        <dbReference type="SAM" id="MobiDB-lite"/>
    </source>
</evidence>
<name>A0A366EUT0_9HYPH</name>
<dbReference type="RefSeq" id="WP_170153372.1">
    <property type="nucleotide sequence ID" value="NZ_QNRK01000034.1"/>
</dbReference>
<feature type="region of interest" description="Disordered" evidence="1">
    <location>
        <begin position="26"/>
        <end position="52"/>
    </location>
</feature>
<feature type="compositionally biased region" description="Low complexity" evidence="1">
    <location>
        <begin position="28"/>
        <end position="52"/>
    </location>
</feature>
<dbReference type="AlphaFoldDB" id="A0A366EUT0"/>
<protein>
    <submittedName>
        <fullName evidence="3">Uncharacterized protein</fullName>
    </submittedName>
</protein>
<comment type="caution">
    <text evidence="3">The sequence shown here is derived from an EMBL/GenBank/DDBJ whole genome shotgun (WGS) entry which is preliminary data.</text>
</comment>
<gene>
    <name evidence="3" type="ORF">DFR50_13449</name>
</gene>
<proteinExistence type="predicted"/>
<dbReference type="Proteomes" id="UP000253529">
    <property type="component" value="Unassembled WGS sequence"/>
</dbReference>
<reference evidence="3 4" key="1">
    <citation type="submission" date="2018-06" db="EMBL/GenBank/DDBJ databases">
        <title>Genomic Encyclopedia of Type Strains, Phase IV (KMG-IV): sequencing the most valuable type-strain genomes for metagenomic binning, comparative biology and taxonomic classification.</title>
        <authorList>
            <person name="Goeker M."/>
        </authorList>
    </citation>
    <scope>NUCLEOTIDE SEQUENCE [LARGE SCALE GENOMIC DNA]</scope>
    <source>
        <strain evidence="3 4">DSM 24875</strain>
    </source>
</reference>
<sequence length="52" mass="5141">MRKTLIGFLIGLGLVAAVAPASACPYGTSASNSQTSTQQTAQSQPASQSGAD</sequence>
<evidence type="ECO:0000313" key="3">
    <source>
        <dbReference type="EMBL" id="RBP05686.1"/>
    </source>
</evidence>
<accession>A0A366EUT0</accession>
<evidence type="ECO:0000313" key="4">
    <source>
        <dbReference type="Proteomes" id="UP000253529"/>
    </source>
</evidence>
<keyword evidence="2" id="KW-0732">Signal</keyword>
<organism evidence="3 4">
    <name type="scientific">Roseiarcus fermentans</name>
    <dbReference type="NCBI Taxonomy" id="1473586"/>
    <lineage>
        <taxon>Bacteria</taxon>
        <taxon>Pseudomonadati</taxon>
        <taxon>Pseudomonadota</taxon>
        <taxon>Alphaproteobacteria</taxon>
        <taxon>Hyphomicrobiales</taxon>
        <taxon>Roseiarcaceae</taxon>
        <taxon>Roseiarcus</taxon>
    </lineage>
</organism>
<feature type="signal peptide" evidence="2">
    <location>
        <begin position="1"/>
        <end position="23"/>
    </location>
</feature>
<dbReference type="EMBL" id="QNRK01000034">
    <property type="protein sequence ID" value="RBP05686.1"/>
    <property type="molecule type" value="Genomic_DNA"/>
</dbReference>
<keyword evidence="4" id="KW-1185">Reference proteome</keyword>
<feature type="chain" id="PRO_5016561670" evidence="2">
    <location>
        <begin position="24"/>
        <end position="52"/>
    </location>
</feature>